<sequence>EVNRNHKLFTLENKVEELRRELAEKESQCTSLKDTIAEKEVHGNQKVLALEKKVEELLKELAKKEFQCISLQDELAENEIQRNNKISALEKKVEELQRELAERECKCNSLENKIGEKESEIQSLQEKLQSAEENSSKITMDFEKSTNVVCDILSLVWQMKEEAERSGRELQSTEELKEQVCKQNQDPDVGEMENKRNMYMASLVVAKHVPVEECLCLVEEFRSQLHHFLRSRTLLVS</sequence>
<protein>
    <submittedName>
        <fullName evidence="3">Moesin-like protein</fullName>
    </submittedName>
</protein>
<accession>I6WIU7</accession>
<reference evidence="3" key="1">
    <citation type="submission" date="2012-06" db="EMBL/GenBank/DDBJ databases">
        <authorList>
            <person name="Boothby T.C."/>
            <person name="Wolniak S.M."/>
        </authorList>
    </citation>
    <scope>NUCLEOTIDE SEQUENCE</scope>
</reference>
<dbReference type="PANTHER" id="PTHR35502:SF2">
    <property type="entry name" value="PROTEIN MICROTUBULE BINDING PROTEIN 2C"/>
    <property type="match status" value="1"/>
</dbReference>
<evidence type="ECO:0000256" key="2">
    <source>
        <dbReference type="SAM" id="MobiDB-lite"/>
    </source>
</evidence>
<name>I6WIU7_MARVE</name>
<dbReference type="PANTHER" id="PTHR35502">
    <property type="entry name" value="PROTEIN MICROTUBULE BINDING PROTEIN 2C"/>
    <property type="match status" value="1"/>
</dbReference>
<dbReference type="GO" id="GO:0010497">
    <property type="term" value="P:plasmodesmata-mediated intercellular transport"/>
    <property type="evidence" value="ECO:0007669"/>
    <property type="project" value="InterPro"/>
</dbReference>
<proteinExistence type="evidence at transcript level"/>
<dbReference type="Gene3D" id="1.10.287.1490">
    <property type="match status" value="1"/>
</dbReference>
<keyword evidence="1" id="KW-0175">Coiled coil</keyword>
<organism evidence="3">
    <name type="scientific">Marsilea vestita</name>
    <name type="common">Hairy water-clover</name>
    <dbReference type="NCBI Taxonomy" id="59764"/>
    <lineage>
        <taxon>Eukaryota</taxon>
        <taxon>Viridiplantae</taxon>
        <taxon>Streptophyta</taxon>
        <taxon>Embryophyta</taxon>
        <taxon>Tracheophyta</taxon>
        <taxon>Polypodiopsida</taxon>
        <taxon>Polypodiidae</taxon>
        <taxon>Salviniales</taxon>
        <taxon>Marsileaceae</taxon>
        <taxon>Marsilea</taxon>
    </lineage>
</organism>
<feature type="coiled-coil region" evidence="1">
    <location>
        <begin position="8"/>
        <end position="141"/>
    </location>
</feature>
<dbReference type="SUPFAM" id="SSF90257">
    <property type="entry name" value="Myosin rod fragments"/>
    <property type="match status" value="1"/>
</dbReference>
<dbReference type="EMBL" id="JX126924">
    <property type="protein sequence ID" value="AFN42814.1"/>
    <property type="molecule type" value="mRNA"/>
</dbReference>
<feature type="region of interest" description="Disordered" evidence="2">
    <location>
        <begin position="167"/>
        <end position="189"/>
    </location>
</feature>
<dbReference type="InterPro" id="IPR040289">
    <property type="entry name" value="MBP2C"/>
</dbReference>
<evidence type="ECO:0000313" key="3">
    <source>
        <dbReference type="EMBL" id="AFN42814.1"/>
    </source>
</evidence>
<dbReference type="GO" id="GO:0008017">
    <property type="term" value="F:microtubule binding"/>
    <property type="evidence" value="ECO:0007669"/>
    <property type="project" value="InterPro"/>
</dbReference>
<dbReference type="AlphaFoldDB" id="I6WIU7"/>
<feature type="non-terminal residue" evidence="3">
    <location>
        <position position="1"/>
    </location>
</feature>
<evidence type="ECO:0000256" key="1">
    <source>
        <dbReference type="SAM" id="Coils"/>
    </source>
</evidence>